<evidence type="ECO:0000313" key="4">
    <source>
        <dbReference type="EMBL" id="OIN59457.1"/>
    </source>
</evidence>
<feature type="chain" id="PRO_5010380121" evidence="1">
    <location>
        <begin position="20"/>
        <end position="722"/>
    </location>
</feature>
<dbReference type="GO" id="GO:0016052">
    <property type="term" value="P:carbohydrate catabolic process"/>
    <property type="evidence" value="ECO:0007669"/>
    <property type="project" value="InterPro"/>
</dbReference>
<comment type="caution">
    <text evidence="4">The sequence shown here is derived from an EMBL/GenBank/DDBJ whole genome shotgun (WGS) entry which is preliminary data.</text>
</comment>
<gene>
    <name evidence="4" type="ORF">BLX24_10840</name>
</gene>
<keyword evidence="4" id="KW-0378">Hydrolase</keyword>
<protein>
    <submittedName>
        <fullName evidence="4">Hydrolase</fullName>
    </submittedName>
</protein>
<dbReference type="RefSeq" id="WP_071503139.1">
    <property type="nucleotide sequence ID" value="NZ_MORL01000004.1"/>
</dbReference>
<evidence type="ECO:0000259" key="3">
    <source>
        <dbReference type="Pfam" id="PF19313"/>
    </source>
</evidence>
<keyword evidence="5" id="KW-1185">Reference proteome</keyword>
<dbReference type="EMBL" id="MORL01000004">
    <property type="protein sequence ID" value="OIN59457.1"/>
    <property type="molecule type" value="Genomic_DNA"/>
</dbReference>
<dbReference type="GO" id="GO:0030246">
    <property type="term" value="F:carbohydrate binding"/>
    <property type="evidence" value="ECO:0007669"/>
    <property type="project" value="InterPro"/>
</dbReference>
<dbReference type="OrthoDB" id="9786766at2"/>
<sequence length="722" mass="83189">MKNLLCCLLFYLLIQPLAAQKKNEAYQLHIKRAGSPVKVDGAIDEPAWQEAEVASDFHMVLPMDTSRANLRTEVRMTYDQHNLYITAVCFDGMPGPYMVESLRRDWSFTKNDNFLLFMDTFDDQTNGFTFGANAVGAQWDGLLYDGGKANLSWDNKWVSAVKQYGDRYVFEAAIPFKTLRYKKGITRWGINFSRLDLKTTEKSSWTPVPRQFPTASLAYTGVLVWDETPPTPGPNVSLIPYVLGGLTNDYLNGKATAYRRDIGGDAKVAVTSSLNLDLTVNPDFSQVDVDQQVTNLDRFELFFPERRQFFIENGDQFSNFGYQTIRPFFSRRIGLGVPIRFGARLSGKLNKDWRIGLMNMQTSAVPETRLPKQNFTVAALQRRIFSRSNIGVLFVNKESLHYEPQPDKPTYSRYNRNLGLEYNLASPNNLWTGKLMYVKSFQPETRKDNNIIAGNLQYSSRRWLINGQFESIGNRFSAETGYVPRRGYNRWTTTLGYFFFPKGGTVLSHGPTLVSSYYYDQSFRQTDNETYLSYLWTFRSRSTFNAWVATDYVKLLRPFDPTNLGIDTLATGTKHNWKAWGTEYVSKPQSLFTYGFSTRYGGYYAGGKRLNITANAGYRFQPYVSLAMTASYNDIRLPQPWGKRVFWLVGPRFDVTMTDKLYLTTFVQYNDQAKNVNVNARVQWRYKPASDLFLVYTDNYLPESFKVKNRALVLKFTYWWNV</sequence>
<dbReference type="Proteomes" id="UP000181790">
    <property type="component" value="Unassembled WGS sequence"/>
</dbReference>
<feature type="signal peptide" evidence="1">
    <location>
        <begin position="1"/>
        <end position="19"/>
    </location>
</feature>
<feature type="domain" description="Carbohydrate-binding" evidence="2">
    <location>
        <begin position="39"/>
        <end position="199"/>
    </location>
</feature>
<name>A0A1S2VL11_9BACT</name>
<feature type="domain" description="DUF5916" evidence="3">
    <location>
        <begin position="236"/>
        <end position="335"/>
    </location>
</feature>
<evidence type="ECO:0000256" key="1">
    <source>
        <dbReference type="SAM" id="SignalP"/>
    </source>
</evidence>
<keyword evidence="1" id="KW-0732">Signal</keyword>
<dbReference type="AlphaFoldDB" id="A0A1S2VL11"/>
<organism evidence="4 5">
    <name type="scientific">Arsenicibacter rosenii</name>
    <dbReference type="NCBI Taxonomy" id="1750698"/>
    <lineage>
        <taxon>Bacteria</taxon>
        <taxon>Pseudomonadati</taxon>
        <taxon>Bacteroidota</taxon>
        <taxon>Cytophagia</taxon>
        <taxon>Cytophagales</taxon>
        <taxon>Spirosomataceae</taxon>
        <taxon>Arsenicibacter</taxon>
    </lineage>
</organism>
<dbReference type="InterPro" id="IPR045670">
    <property type="entry name" value="DUF5916"/>
</dbReference>
<dbReference type="Pfam" id="PF19313">
    <property type="entry name" value="DUF5916"/>
    <property type="match status" value="1"/>
</dbReference>
<dbReference type="Pfam" id="PF06452">
    <property type="entry name" value="CBM9_1"/>
    <property type="match status" value="1"/>
</dbReference>
<dbReference type="InterPro" id="IPR010502">
    <property type="entry name" value="Carb-bd_dom_fam9"/>
</dbReference>
<dbReference type="GO" id="GO:0004553">
    <property type="term" value="F:hydrolase activity, hydrolyzing O-glycosyl compounds"/>
    <property type="evidence" value="ECO:0007669"/>
    <property type="project" value="InterPro"/>
</dbReference>
<evidence type="ECO:0000313" key="5">
    <source>
        <dbReference type="Proteomes" id="UP000181790"/>
    </source>
</evidence>
<dbReference type="SUPFAM" id="SSF49344">
    <property type="entry name" value="CBD9-like"/>
    <property type="match status" value="1"/>
</dbReference>
<proteinExistence type="predicted"/>
<accession>A0A1S2VL11</accession>
<reference evidence="4 5" key="1">
    <citation type="submission" date="2016-10" db="EMBL/GenBank/DDBJ databases">
        <title>Arsenicibacter rosenii gen. nov., sp. nov., an efficient arsenic-methylating bacterium isolated from an arsenic-contaminated paddy soil.</title>
        <authorList>
            <person name="Huang K."/>
        </authorList>
    </citation>
    <scope>NUCLEOTIDE SEQUENCE [LARGE SCALE GENOMIC DNA]</scope>
    <source>
        <strain evidence="4 5">SM-1</strain>
    </source>
</reference>
<evidence type="ECO:0000259" key="2">
    <source>
        <dbReference type="Pfam" id="PF06452"/>
    </source>
</evidence>
<dbReference type="Gene3D" id="2.60.40.1190">
    <property type="match status" value="1"/>
</dbReference>
<dbReference type="CDD" id="cd09618">
    <property type="entry name" value="CBM9_like_2"/>
    <property type="match status" value="1"/>
</dbReference>